<evidence type="ECO:0000313" key="3">
    <source>
        <dbReference type="Proteomes" id="UP000735302"/>
    </source>
</evidence>
<evidence type="ECO:0000256" key="1">
    <source>
        <dbReference type="SAM" id="MobiDB-lite"/>
    </source>
</evidence>
<keyword evidence="3" id="KW-1185">Reference proteome</keyword>
<name>A0AAV4AN68_9GAST</name>
<reference evidence="2 3" key="1">
    <citation type="journal article" date="2021" name="Elife">
        <title>Chloroplast acquisition without the gene transfer in kleptoplastic sea slugs, Plakobranchus ocellatus.</title>
        <authorList>
            <person name="Maeda T."/>
            <person name="Takahashi S."/>
            <person name="Yoshida T."/>
            <person name="Shimamura S."/>
            <person name="Takaki Y."/>
            <person name="Nagai Y."/>
            <person name="Toyoda A."/>
            <person name="Suzuki Y."/>
            <person name="Arimoto A."/>
            <person name="Ishii H."/>
            <person name="Satoh N."/>
            <person name="Nishiyama T."/>
            <person name="Hasebe M."/>
            <person name="Maruyama T."/>
            <person name="Minagawa J."/>
            <person name="Obokata J."/>
            <person name="Shigenobu S."/>
        </authorList>
    </citation>
    <scope>NUCLEOTIDE SEQUENCE [LARGE SCALE GENOMIC DNA]</scope>
</reference>
<sequence length="129" mass="13671">MVQAPRLTGALVASMYEGTSERARVISGFQAPSGRGAGGGARTSQQRGPCRSQGGYALHCNIVQGHRSPSYGTSSANFLALEQQMRNRFVSFSTQTTRSSGRPIVTALSDKKQHSFALAQGICTASFQS</sequence>
<gene>
    <name evidence="2" type="ORF">PoB_003617500</name>
</gene>
<evidence type="ECO:0000313" key="2">
    <source>
        <dbReference type="EMBL" id="GFO09670.1"/>
    </source>
</evidence>
<dbReference type="EMBL" id="BLXT01004113">
    <property type="protein sequence ID" value="GFO09670.1"/>
    <property type="molecule type" value="Genomic_DNA"/>
</dbReference>
<comment type="caution">
    <text evidence="2">The sequence shown here is derived from an EMBL/GenBank/DDBJ whole genome shotgun (WGS) entry which is preliminary data.</text>
</comment>
<dbReference type="Proteomes" id="UP000735302">
    <property type="component" value="Unassembled WGS sequence"/>
</dbReference>
<accession>A0AAV4AN68</accession>
<dbReference type="AlphaFoldDB" id="A0AAV4AN68"/>
<proteinExistence type="predicted"/>
<protein>
    <submittedName>
        <fullName evidence="2">Uncharacterized protein</fullName>
    </submittedName>
</protein>
<organism evidence="2 3">
    <name type="scientific">Plakobranchus ocellatus</name>
    <dbReference type="NCBI Taxonomy" id="259542"/>
    <lineage>
        <taxon>Eukaryota</taxon>
        <taxon>Metazoa</taxon>
        <taxon>Spiralia</taxon>
        <taxon>Lophotrochozoa</taxon>
        <taxon>Mollusca</taxon>
        <taxon>Gastropoda</taxon>
        <taxon>Heterobranchia</taxon>
        <taxon>Euthyneura</taxon>
        <taxon>Panpulmonata</taxon>
        <taxon>Sacoglossa</taxon>
        <taxon>Placobranchoidea</taxon>
        <taxon>Plakobranchidae</taxon>
        <taxon>Plakobranchus</taxon>
    </lineage>
</organism>
<feature type="region of interest" description="Disordered" evidence="1">
    <location>
        <begin position="29"/>
        <end position="50"/>
    </location>
</feature>